<evidence type="ECO:0000256" key="12">
    <source>
        <dbReference type="SAM" id="Coils"/>
    </source>
</evidence>
<evidence type="ECO:0000256" key="8">
    <source>
        <dbReference type="ARBA" id="ARBA00032154"/>
    </source>
</evidence>
<dbReference type="EMBL" id="CAUYUJ010020210">
    <property type="protein sequence ID" value="CAK0896569.1"/>
    <property type="molecule type" value="Genomic_DNA"/>
</dbReference>
<gene>
    <name evidence="16" type="ORF">PCOR1329_LOCUS75013</name>
</gene>
<feature type="non-terminal residue" evidence="16">
    <location>
        <position position="1"/>
    </location>
</feature>
<feature type="domain" description="Integrase catalytic" evidence="15">
    <location>
        <begin position="1129"/>
        <end position="1292"/>
    </location>
</feature>
<feature type="compositionally biased region" description="Basic and acidic residues" evidence="13">
    <location>
        <begin position="1535"/>
        <end position="1546"/>
    </location>
</feature>
<keyword evidence="11" id="KW-0862">Zinc</keyword>
<evidence type="ECO:0000313" key="17">
    <source>
        <dbReference type="Proteomes" id="UP001189429"/>
    </source>
</evidence>
<evidence type="ECO:0000256" key="10">
    <source>
        <dbReference type="ARBA" id="ARBA00057243"/>
    </source>
</evidence>
<accession>A0ABN9XAK4</accession>
<dbReference type="Gene3D" id="4.10.1000.10">
    <property type="entry name" value="Zinc finger, CCCH-type"/>
    <property type="match status" value="1"/>
</dbReference>
<evidence type="ECO:0000256" key="5">
    <source>
        <dbReference type="ARBA" id="ARBA00022801"/>
    </source>
</evidence>
<name>A0ABN9XAK4_9DINO</name>
<evidence type="ECO:0000256" key="3">
    <source>
        <dbReference type="ARBA" id="ARBA00022722"/>
    </source>
</evidence>
<evidence type="ECO:0000256" key="2">
    <source>
        <dbReference type="ARBA" id="ARBA00022695"/>
    </source>
</evidence>
<feature type="domain" description="C3H1-type" evidence="14">
    <location>
        <begin position="781"/>
        <end position="809"/>
    </location>
</feature>
<keyword evidence="1" id="KW-0808">Transferase</keyword>
<evidence type="ECO:0000259" key="15">
    <source>
        <dbReference type="PROSITE" id="PS50994"/>
    </source>
</evidence>
<keyword evidence="6" id="KW-0695">RNA-directed DNA polymerase</keyword>
<dbReference type="InterPro" id="IPR001584">
    <property type="entry name" value="Integrase_cat-core"/>
</dbReference>
<dbReference type="PROSITE" id="PS00141">
    <property type="entry name" value="ASP_PROTEASE"/>
    <property type="match status" value="1"/>
</dbReference>
<dbReference type="Pfam" id="PF07727">
    <property type="entry name" value="RVT_2"/>
    <property type="match status" value="1"/>
</dbReference>
<feature type="region of interest" description="Disordered" evidence="13">
    <location>
        <begin position="1"/>
        <end position="27"/>
    </location>
</feature>
<feature type="zinc finger region" description="C3H1-type" evidence="11">
    <location>
        <begin position="735"/>
        <end position="762"/>
    </location>
</feature>
<protein>
    <recommendedName>
        <fullName evidence="7">Gag-Pol-p199</fullName>
    </recommendedName>
    <alternativeName>
        <fullName evidence="8">TY1A-TY1B</fullName>
    </alternativeName>
    <alternativeName>
        <fullName evidence="9">p190</fullName>
    </alternativeName>
</protein>
<proteinExistence type="predicted"/>
<dbReference type="InterPro" id="IPR036397">
    <property type="entry name" value="RNaseH_sf"/>
</dbReference>
<dbReference type="InterPro" id="IPR000571">
    <property type="entry name" value="Znf_CCCH"/>
</dbReference>
<feature type="zinc finger region" description="C3H1-type" evidence="11">
    <location>
        <begin position="781"/>
        <end position="809"/>
    </location>
</feature>
<dbReference type="Proteomes" id="UP001189429">
    <property type="component" value="Unassembled WGS sequence"/>
</dbReference>
<feature type="coiled-coil region" evidence="12">
    <location>
        <begin position="34"/>
        <end position="91"/>
    </location>
</feature>
<dbReference type="Gene3D" id="3.30.420.10">
    <property type="entry name" value="Ribonuclease H-like superfamily/Ribonuclease H"/>
    <property type="match status" value="1"/>
</dbReference>
<sequence>AVAPGGLDHSRSPRRLAAEDQPFPDTDIGLSAELSRIIDDHAAMEERTAELESELQARYRDELSRAEAEHVQQLRQELQVHQRQAEQLAEDRRQQAVGFVETANAQVAQEALVRDAALRDELRGYEVSLEESAAADAVAQRARAAEEIAAHFRAVCQHEARLEIDARDRAFTELGEKVERDAAENYLAVRAEAQREVLVARQAVDQQVAALQGEVAIASASAARAEGMQQAEVAAARDGFRRLRHQQEVGDAEIVQFKREVDELSDELDTRNHELELWSEQGLDAQARFDSEAEQLREANEHMLEFSSQANTYIEGLAGVIENLEDSLAAETRMRGEEPALAERRGLELRREAEIARAAAVRPGLPQLVVPGSAASLGAAALAAVPAAGGGGCPARAAVPAGALAAPFDRRVVSAITAGGYRIGDGTARAGPSTAPPAAPISLVTPDPARRAGLPTNPAAPVMFSLDSNSENEDEAFMRRRTPVKEMKLEALPTAHGLRKWVNDLVSEACRCSNRSKTRTLKYLREVFFATDVETLETIPSRWDPFDTELASALRKVATGGVGREVQLYQERCAREIRPFGGRPVLYMILKRYEVNFGQALHVDLSTIQALKFSGDLEAYLDALDSRLSIMMKEPDEALLLAIVVPELRQCPDLALEFQIFDRATPGSNEQTFKYLYDAARALCARKRQQKTADNLTAPPKKVQPLAKVKAKAEAKTKAEPKVKADARAGAANQEPKQFPCALWRAGACKFDRDCKFMHYKNKVHTPTAGYPAGTVVKLGNRPGDDCRHAANPSECPFGDRCIYRHGPDDKRDIEKIIKEKASKKGGGKGKKKALLASAPCVGAGLDDFTGEIWTLDSGSALDATGHVAGAKPHKISQPGAIDTGKGESRIDSAVMTHLDELGEDIEAALLPDASATTKILTIGKRCAEMGYGFYWDYVPHLVTSSRPAGPAARKVLVGTATGDGSEGPPTPPTELATLPTELADVAALSPEPEEIAGMDREEPPLFEQFFESPIPEHDVAAVAGELGAPLVEQESVGDVVRVLEGGLTDFDADAMSDPTVFQKIEVSESPDEVVLDSGAAHLTIEHLSRHTPSMPDACPGCRAGKHCKPHSRRRDPASRGIAIQAPDAEERPFGACVHLDHAVMPHGSPAAEVAKVSLNMLDERTQYGGAFPSSSRKAEVAIAAHHLFDDVSPQIRRWWTDNAPEFKTASRKLRELHPFAHFCSIPHVPQSNGIIERFNRTLLEGALALLAMAAFPVTWWPLALTMWCMMHNGFKIGKDGFTPYFRRFGRHPEFRQYPFGALVFVAPREKGVKQPKWQEKMLPYVLVGIGIGPCFDWNKTYAVVPLRRLLGDYRPSRSSIRYSAEVFFPGRVTFPAKQRLRLAGAARDDAFPAPAVCDEKGAWDIEESDHSAGSGNEYDGELAENAPKLVPGNFIEDIVLGPENLADSGGDQDDWLGADAQFIAEDVLAGMGPEPEPLDEAEVKAAGGRPPTGWRIDTFGSRAVSVPPWSRRPPTVYPEAWVMMSKGDQNKLRDEWKEKDPDGFKKQVPLRSRRRHGPGVGDPGRLRQHGQRMPPNSLTNNQKQFQHLGVQRRCFRQCIGTCGALETDLTLKETRRALHGVVREAYLNGCAIYVWASTPSTAGSPRQHVDAGPGGACGDVDLSDKLIQTTISICRHAARYGGWIFWERPPTSKFWHRQDVIDFAQYLDAGSRDVSTAALGMKFVVKRGGQEIEQYLKQKWRIMSNHAEFLRRLEPYQDVPDLPEDSFIECTGKIAKDSTNYTLELAEVFWSIVKVVPSLDHHDDEVGAEPPVWSCLITRKINLKSAEARSEAALKAIEKELAGHRSRQTWSETEVREYKDLMKDPTIPEVLHGRVFGIMGEKNAEGDDASIKFRAVFQGSQVRTKTGVDAVDLYQEVSSSPVSFAAVRCTLAIAVLLQLQVSVCDALQAYLQASISGPGRVPTWVEIPREWWPSSWYHNGDRSRPRFVRPVCLLLRALYGHPEAGALWEHLFEGILKALHWKPVASWPGVFLHPDGSILNVYVDDVLLAAAIGRAAEHWRDLFKAIDFKDDPADISRFVGAHYLLDPIREEEPLAARRMQISMSGYTAKMCDRFMADTGIALNRAVDTPHLSNEAWNDDNEQTGKFAPIAPSHAASALFLYRVGRPDIAAATQRLCSKVSAWTVVHDKALIRLMLYAACTAKAVLRGALSPSDLATLLLVCYSDADLNGNSETTKSVSGWWVELFSPESGNTFPLSWGVSTQTSTSSATAESETVAFSHALRREAIPLQMLLEEALGQHIHIVCRIDNMQTIQCVAKGYSKKLRHLPRTQRICLGVLHEMVTNPDLRIAMEHCPTLAMKADLFTKTLNSARYATALDMIGLDVTDGA</sequence>
<evidence type="ECO:0000313" key="16">
    <source>
        <dbReference type="EMBL" id="CAK0896569.1"/>
    </source>
</evidence>
<dbReference type="SUPFAM" id="SSF53098">
    <property type="entry name" value="Ribonuclease H-like"/>
    <property type="match status" value="1"/>
</dbReference>
<dbReference type="InterPro" id="IPR013103">
    <property type="entry name" value="RVT_2"/>
</dbReference>
<dbReference type="InterPro" id="IPR001969">
    <property type="entry name" value="Aspartic_peptidase_AS"/>
</dbReference>
<feature type="coiled-coil region" evidence="12">
    <location>
        <begin position="254"/>
        <end position="281"/>
    </location>
</feature>
<keyword evidence="2" id="KW-0548">Nucleotidyltransferase</keyword>
<keyword evidence="11" id="KW-0863">Zinc-finger</keyword>
<dbReference type="SMART" id="SM00356">
    <property type="entry name" value="ZnF_C3H1"/>
    <property type="match status" value="2"/>
</dbReference>
<evidence type="ECO:0000256" key="1">
    <source>
        <dbReference type="ARBA" id="ARBA00022679"/>
    </source>
</evidence>
<dbReference type="PROSITE" id="PS50103">
    <property type="entry name" value="ZF_C3H1"/>
    <property type="match status" value="2"/>
</dbReference>
<feature type="region of interest" description="Disordered" evidence="13">
    <location>
        <begin position="1535"/>
        <end position="1581"/>
    </location>
</feature>
<comment type="caution">
    <text evidence="16">The sequence shown here is derived from an EMBL/GenBank/DDBJ whole genome shotgun (WGS) entry which is preliminary data.</text>
</comment>
<dbReference type="InterPro" id="IPR012337">
    <property type="entry name" value="RNaseH-like_sf"/>
</dbReference>
<evidence type="ECO:0000259" key="14">
    <source>
        <dbReference type="PROSITE" id="PS50103"/>
    </source>
</evidence>
<keyword evidence="17" id="KW-1185">Reference proteome</keyword>
<comment type="function">
    <text evidence="10">Capsid protein (CA) is the structural component of the virus-like particle (VLP), forming the shell that encapsulates the retrotransposons dimeric RNA genome. The particles are assembled from trimer-clustered units and there are holes in the capsid shells that allow for the diffusion of macromolecules. CA also has nucleocapsid-like chaperone activity, promoting primer tRNA(i)-Met annealing to the multipartite primer-binding site (PBS), dimerization of Ty1 RNA and initiation of reverse transcription.</text>
</comment>
<dbReference type="PROSITE" id="PS50994">
    <property type="entry name" value="INTEGRASE"/>
    <property type="match status" value="1"/>
</dbReference>
<keyword evidence="4" id="KW-0255">Endonuclease</keyword>
<organism evidence="16 17">
    <name type="scientific">Prorocentrum cordatum</name>
    <dbReference type="NCBI Taxonomy" id="2364126"/>
    <lineage>
        <taxon>Eukaryota</taxon>
        <taxon>Sar</taxon>
        <taxon>Alveolata</taxon>
        <taxon>Dinophyceae</taxon>
        <taxon>Prorocentrales</taxon>
        <taxon>Prorocentraceae</taxon>
        <taxon>Prorocentrum</taxon>
    </lineage>
</organism>
<evidence type="ECO:0000256" key="13">
    <source>
        <dbReference type="SAM" id="MobiDB-lite"/>
    </source>
</evidence>
<reference evidence="16" key="1">
    <citation type="submission" date="2023-10" db="EMBL/GenBank/DDBJ databases">
        <authorList>
            <person name="Chen Y."/>
            <person name="Shah S."/>
            <person name="Dougan E. K."/>
            <person name="Thang M."/>
            <person name="Chan C."/>
        </authorList>
    </citation>
    <scope>NUCLEOTIDE SEQUENCE [LARGE SCALE GENOMIC DNA]</scope>
</reference>
<evidence type="ECO:0000256" key="9">
    <source>
        <dbReference type="ARBA" id="ARBA00033113"/>
    </source>
</evidence>
<evidence type="ECO:0000256" key="4">
    <source>
        <dbReference type="ARBA" id="ARBA00022759"/>
    </source>
</evidence>
<evidence type="ECO:0000256" key="6">
    <source>
        <dbReference type="ARBA" id="ARBA00022918"/>
    </source>
</evidence>
<feature type="domain" description="C3H1-type" evidence="14">
    <location>
        <begin position="735"/>
        <end position="762"/>
    </location>
</feature>
<keyword evidence="5" id="KW-0378">Hydrolase</keyword>
<keyword evidence="12" id="KW-0175">Coiled coil</keyword>
<keyword evidence="11" id="KW-0479">Metal-binding</keyword>
<keyword evidence="3" id="KW-0540">Nuclease</keyword>
<evidence type="ECO:0000256" key="11">
    <source>
        <dbReference type="PROSITE-ProRule" id="PRU00723"/>
    </source>
</evidence>
<evidence type="ECO:0000256" key="7">
    <source>
        <dbReference type="ARBA" id="ARBA00030524"/>
    </source>
</evidence>